<feature type="region of interest" description="Disordered" evidence="1">
    <location>
        <begin position="1"/>
        <end position="24"/>
    </location>
</feature>
<evidence type="ECO:0000256" key="1">
    <source>
        <dbReference type="SAM" id="MobiDB-lite"/>
    </source>
</evidence>
<protein>
    <submittedName>
        <fullName evidence="2">Uncharacterized protein</fullName>
    </submittedName>
</protein>
<dbReference type="AlphaFoldDB" id="A0A7W6HMV0"/>
<name>A0A7W6HMV0_9HYPH</name>
<sequence length="40" mass="4153">MTTNPTTAYPKPPFGKPTQPFPGLAGLVSAAGEKHLTEQA</sequence>
<reference evidence="2 3" key="1">
    <citation type="submission" date="2020-08" db="EMBL/GenBank/DDBJ databases">
        <title>Genomic Encyclopedia of Type Strains, Phase IV (KMG-IV): sequencing the most valuable type-strain genomes for metagenomic binning, comparative biology and taxonomic classification.</title>
        <authorList>
            <person name="Goeker M."/>
        </authorList>
    </citation>
    <scope>NUCLEOTIDE SEQUENCE [LARGE SCALE GENOMIC DNA]</scope>
    <source>
        <strain evidence="2 3">DSM 100021</strain>
    </source>
</reference>
<evidence type="ECO:0000313" key="2">
    <source>
        <dbReference type="EMBL" id="MBB4008108.1"/>
    </source>
</evidence>
<accession>A0A7W6HMV0</accession>
<comment type="caution">
    <text evidence="2">The sequence shown here is derived from an EMBL/GenBank/DDBJ whole genome shotgun (WGS) entry which is preliminary data.</text>
</comment>
<evidence type="ECO:0000313" key="3">
    <source>
        <dbReference type="Proteomes" id="UP000544107"/>
    </source>
</evidence>
<dbReference type="EMBL" id="JACIED010000003">
    <property type="protein sequence ID" value="MBB4008108.1"/>
    <property type="molecule type" value="Genomic_DNA"/>
</dbReference>
<gene>
    <name evidence="2" type="ORF">GGQ71_002388</name>
</gene>
<proteinExistence type="predicted"/>
<dbReference type="RefSeq" id="WP_267890193.1">
    <property type="nucleotide sequence ID" value="NZ_JACIED010000003.1"/>
</dbReference>
<organism evidence="2 3">
    <name type="scientific">Allorhizobium taibaishanense</name>
    <dbReference type="NCBI Taxonomy" id="887144"/>
    <lineage>
        <taxon>Bacteria</taxon>
        <taxon>Pseudomonadati</taxon>
        <taxon>Pseudomonadota</taxon>
        <taxon>Alphaproteobacteria</taxon>
        <taxon>Hyphomicrobiales</taxon>
        <taxon>Rhizobiaceae</taxon>
        <taxon>Rhizobium/Agrobacterium group</taxon>
        <taxon>Allorhizobium</taxon>
    </lineage>
</organism>
<dbReference type="Proteomes" id="UP000544107">
    <property type="component" value="Unassembled WGS sequence"/>
</dbReference>